<dbReference type="InterPro" id="IPR017850">
    <property type="entry name" value="Alkaline_phosphatase_core_sf"/>
</dbReference>
<evidence type="ECO:0008006" key="3">
    <source>
        <dbReference type="Google" id="ProtNLM"/>
    </source>
</evidence>
<dbReference type="PATRIC" id="fig|662479.7.peg.1322"/>
<dbReference type="EMBL" id="AOLN01000010">
    <property type="protein sequence ID" value="ELZ95927.1"/>
    <property type="molecule type" value="Genomic_DNA"/>
</dbReference>
<dbReference type="InterPro" id="IPR002591">
    <property type="entry name" value="Phosphodiest/P_Trfase"/>
</dbReference>
<evidence type="ECO:0000313" key="1">
    <source>
        <dbReference type="EMBL" id="ELZ95927.1"/>
    </source>
</evidence>
<protein>
    <recommendedName>
        <fullName evidence="3">Type I phosphodiesterase/nucleotide pyrophosphatase</fullName>
    </recommendedName>
</protein>
<dbReference type="SUPFAM" id="SSF53649">
    <property type="entry name" value="Alkaline phosphatase-like"/>
    <property type="match status" value="2"/>
</dbReference>
<proteinExistence type="predicted"/>
<keyword evidence="2" id="KW-1185">Reference proteome</keyword>
<dbReference type="Pfam" id="PF01663">
    <property type="entry name" value="Phosphodiest"/>
    <property type="match status" value="1"/>
</dbReference>
<reference evidence="1 2" key="1">
    <citation type="journal article" date="2014" name="PLoS Genet.">
        <title>Phylogenetically driven sequencing of extremely halophilic archaea reveals strategies for static and dynamic osmo-response.</title>
        <authorList>
            <person name="Becker E.A."/>
            <person name="Seitzer P.M."/>
            <person name="Tritt A."/>
            <person name="Larsen D."/>
            <person name="Krusor M."/>
            <person name="Yao A.I."/>
            <person name="Wu D."/>
            <person name="Madern D."/>
            <person name="Eisen J.A."/>
            <person name="Darling A.E."/>
            <person name="Facciotti M.T."/>
        </authorList>
    </citation>
    <scope>NUCLEOTIDE SEQUENCE [LARGE SCALE GENOMIC DNA]</scope>
    <source>
        <strain evidence="1 2">ATCC BAA-1512</strain>
    </source>
</reference>
<comment type="caution">
    <text evidence="1">The sequence shown here is derived from an EMBL/GenBank/DDBJ whole genome shotgun (WGS) entry which is preliminary data.</text>
</comment>
<evidence type="ECO:0000313" key="2">
    <source>
        <dbReference type="Proteomes" id="UP000011550"/>
    </source>
</evidence>
<dbReference type="Proteomes" id="UP000011550">
    <property type="component" value="Unassembled WGS sequence"/>
</dbReference>
<dbReference type="AlphaFoldDB" id="M0IIR2"/>
<organism evidence="1 2">
    <name type="scientific">Haloferax mucosum ATCC BAA-1512</name>
    <dbReference type="NCBI Taxonomy" id="662479"/>
    <lineage>
        <taxon>Archaea</taxon>
        <taxon>Methanobacteriati</taxon>
        <taxon>Methanobacteriota</taxon>
        <taxon>Stenosarchaea group</taxon>
        <taxon>Halobacteria</taxon>
        <taxon>Halobacteriales</taxon>
        <taxon>Haloferacaceae</taxon>
        <taxon>Haloferax</taxon>
    </lineage>
</organism>
<name>M0IIR2_9EURY</name>
<dbReference type="STRING" id="662479.C440_06542"/>
<accession>M0IIR2</accession>
<dbReference type="Gene3D" id="3.40.720.10">
    <property type="entry name" value="Alkaline Phosphatase, subunit A"/>
    <property type="match status" value="1"/>
</dbReference>
<sequence>MFDEGKIPTLHSIFTNGTYAPLESQIPPWTASAWPSLYTGMNPGKHGVFDFLSFQGHEWSVVNGSHVRERTLWEILDYHGYSSVVVNAPVTHPTRPFNGALVPGYTAPENPEGYPAGIVDDVRDAVGDYRVYPRDPSPDDEAASDRYCELVNMRGDAFQYLLDRFEPDFGFIQFQQTDTVFHERPGDLDSVRDIYAAVDRQLAAILDAYRPENVFVVSDHGMGEYDGYEFRVNEFLSRHGYVRTVNGGQGMPTWATVRDSKLRAGVDAQSVKQGLHVKAIQLLARTGLTSQRIGALLEYVGLDELVASRIPTAIISAGTRQVDFERSIAYLRSRTELGIRINLEGREPSGIVPPDDYESIRTELIELLQAVTDPDGNPVFDDVAPREAYLNGPKEDAAVDIVLVPRNFDQFLSSMLADRVFGDPSEPWNHKLYGIVAAVGHDIDTGASLEGAHLFDIAPTILAAFGVETDDRMDGQVLPIVDPVGQTAYPDPDVQDVSETNNSAVEERLANLGYLE</sequence>
<gene>
    <name evidence="1" type="ORF">C440_06542</name>
</gene>